<dbReference type="CDD" id="cd02696">
    <property type="entry name" value="MurNAc-LAA"/>
    <property type="match status" value="1"/>
</dbReference>
<dbReference type="GO" id="GO:0008745">
    <property type="term" value="F:N-acetylmuramoyl-L-alanine amidase activity"/>
    <property type="evidence" value="ECO:0007669"/>
    <property type="project" value="InterPro"/>
</dbReference>
<evidence type="ECO:0000313" key="5">
    <source>
        <dbReference type="Proteomes" id="UP000050514"/>
    </source>
</evidence>
<dbReference type="AlphaFoldDB" id="A0A0P6XK92"/>
<dbReference type="InterPro" id="IPR002508">
    <property type="entry name" value="MurNAc-LAA_cat"/>
</dbReference>
<dbReference type="STRING" id="360411.AC812_06835"/>
<keyword evidence="2" id="KW-1133">Transmembrane helix</keyword>
<evidence type="ECO:0000256" key="1">
    <source>
        <dbReference type="ARBA" id="ARBA00022801"/>
    </source>
</evidence>
<sequence length="259" mass="28619">MMSSEPTPSSEDTGKNPPALSALWTILSIALVVATLFTLWTPANLFSNQMLDRMFQAIQSNPTLTYPTPTAAPRLRIGIVAGHWGNDSGAVCPDGLTEMQVNLEIANRVQQQLREEGFEVDLLQEFDERMNGYQALALVSIHNDSCEYINDEATGYKVAAAASSAFPEKAQRLSGCLIERYGKITNLKFHANSTTNDMVYYHTFREVDPDTTAAIIETGFLNLDRRILTEQPDLIARGITAGILCYVRNEPIPMLDTGQ</sequence>
<comment type="caution">
    <text evidence="4">The sequence shown here is derived from an EMBL/GenBank/DDBJ whole genome shotgun (WGS) entry which is preliminary data.</text>
</comment>
<evidence type="ECO:0000313" key="4">
    <source>
        <dbReference type="EMBL" id="KPL76367.1"/>
    </source>
</evidence>
<dbReference type="SUPFAM" id="SSF53187">
    <property type="entry name" value="Zn-dependent exopeptidases"/>
    <property type="match status" value="1"/>
</dbReference>
<keyword evidence="1" id="KW-0378">Hydrolase</keyword>
<dbReference type="Pfam" id="PF01520">
    <property type="entry name" value="Amidase_3"/>
    <property type="match status" value="1"/>
</dbReference>
<dbReference type="PANTHER" id="PTHR30404">
    <property type="entry name" value="N-ACETYLMURAMOYL-L-ALANINE AMIDASE"/>
    <property type="match status" value="1"/>
</dbReference>
<keyword evidence="2" id="KW-0472">Membrane</keyword>
<dbReference type="EMBL" id="LGHJ01000012">
    <property type="protein sequence ID" value="KPL76367.1"/>
    <property type="molecule type" value="Genomic_DNA"/>
</dbReference>
<dbReference type="GO" id="GO:0009253">
    <property type="term" value="P:peptidoglycan catabolic process"/>
    <property type="evidence" value="ECO:0007669"/>
    <property type="project" value="InterPro"/>
</dbReference>
<gene>
    <name evidence="4" type="ORF">AC812_06835</name>
</gene>
<keyword evidence="5" id="KW-1185">Reference proteome</keyword>
<proteinExistence type="predicted"/>
<dbReference type="InterPro" id="IPR050695">
    <property type="entry name" value="N-acetylmuramoyl_amidase_3"/>
</dbReference>
<dbReference type="Gene3D" id="3.40.630.40">
    <property type="entry name" value="Zn-dependent exopeptidases"/>
    <property type="match status" value="1"/>
</dbReference>
<feature type="transmembrane region" description="Helical" evidence="2">
    <location>
        <begin position="20"/>
        <end position="40"/>
    </location>
</feature>
<evidence type="ECO:0000256" key="2">
    <source>
        <dbReference type="SAM" id="Phobius"/>
    </source>
</evidence>
<feature type="domain" description="MurNAc-LAA" evidence="3">
    <location>
        <begin position="77"/>
        <end position="243"/>
    </location>
</feature>
<dbReference type="OrthoDB" id="160713at2"/>
<organism evidence="4 5">
    <name type="scientific">Bellilinea caldifistulae</name>
    <dbReference type="NCBI Taxonomy" id="360411"/>
    <lineage>
        <taxon>Bacteria</taxon>
        <taxon>Bacillati</taxon>
        <taxon>Chloroflexota</taxon>
        <taxon>Anaerolineae</taxon>
        <taxon>Anaerolineales</taxon>
        <taxon>Anaerolineaceae</taxon>
        <taxon>Bellilinea</taxon>
    </lineage>
</organism>
<evidence type="ECO:0000259" key="3">
    <source>
        <dbReference type="Pfam" id="PF01520"/>
    </source>
</evidence>
<dbReference type="Proteomes" id="UP000050514">
    <property type="component" value="Unassembled WGS sequence"/>
</dbReference>
<dbReference type="RefSeq" id="WP_061919429.1">
    <property type="nucleotide sequence ID" value="NZ_DF967971.1"/>
</dbReference>
<name>A0A0P6XK92_9CHLR</name>
<protein>
    <recommendedName>
        <fullName evidence="3">MurNAc-LAA domain-containing protein</fullName>
    </recommendedName>
</protein>
<reference evidence="4 5" key="1">
    <citation type="submission" date="2015-07" db="EMBL/GenBank/DDBJ databases">
        <title>Draft genome of Bellilinea caldifistulae DSM 17877.</title>
        <authorList>
            <person name="Hemp J."/>
            <person name="Ward L.M."/>
            <person name="Pace L.A."/>
            <person name="Fischer W.W."/>
        </authorList>
    </citation>
    <scope>NUCLEOTIDE SEQUENCE [LARGE SCALE GENOMIC DNA]</scope>
    <source>
        <strain evidence="4 5">GOMI-1</strain>
    </source>
</reference>
<dbReference type="PANTHER" id="PTHR30404:SF0">
    <property type="entry name" value="N-ACETYLMURAMOYL-L-ALANINE AMIDASE AMIC"/>
    <property type="match status" value="1"/>
</dbReference>
<accession>A0A0P6XK92</accession>
<keyword evidence="2" id="KW-0812">Transmembrane</keyword>
<dbReference type="GO" id="GO:0030288">
    <property type="term" value="C:outer membrane-bounded periplasmic space"/>
    <property type="evidence" value="ECO:0007669"/>
    <property type="project" value="TreeGrafter"/>
</dbReference>